<comment type="caution">
    <text evidence="7">The sequence shown here is derived from an EMBL/GenBank/DDBJ whole genome shotgun (WGS) entry which is preliminary data.</text>
</comment>
<keyword evidence="4 6" id="KW-1133">Transmembrane helix</keyword>
<dbReference type="STRING" id="157652.A0A371EPI8"/>
<accession>A0A371EPI8</accession>
<evidence type="ECO:0000313" key="7">
    <source>
        <dbReference type="EMBL" id="RDX67968.1"/>
    </source>
</evidence>
<evidence type="ECO:0000256" key="1">
    <source>
        <dbReference type="ARBA" id="ARBA00004370"/>
    </source>
</evidence>
<dbReference type="InterPro" id="IPR005045">
    <property type="entry name" value="CDC50/LEM3_fam"/>
</dbReference>
<keyword evidence="8" id="KW-1185">Reference proteome</keyword>
<dbReference type="GO" id="GO:0005794">
    <property type="term" value="C:Golgi apparatus"/>
    <property type="evidence" value="ECO:0007669"/>
    <property type="project" value="TreeGrafter"/>
</dbReference>
<comment type="similarity">
    <text evidence="2">Belongs to the CDC50/LEM3 family.</text>
</comment>
<dbReference type="PANTHER" id="PTHR10926:SF29">
    <property type="entry name" value="ALA-INTERACTING SUBUNIT 2-RELATED"/>
    <property type="match status" value="1"/>
</dbReference>
<gene>
    <name evidence="7" type="primary">ALIS2</name>
    <name evidence="7" type="ORF">CR513_53096</name>
</gene>
<proteinExistence type="inferred from homology"/>
<dbReference type="OrthoDB" id="340608at2759"/>
<evidence type="ECO:0000256" key="4">
    <source>
        <dbReference type="ARBA" id="ARBA00022989"/>
    </source>
</evidence>
<organism evidence="7 8">
    <name type="scientific">Mucuna pruriens</name>
    <name type="common">Velvet bean</name>
    <name type="synonym">Dolichos pruriens</name>
    <dbReference type="NCBI Taxonomy" id="157652"/>
    <lineage>
        <taxon>Eukaryota</taxon>
        <taxon>Viridiplantae</taxon>
        <taxon>Streptophyta</taxon>
        <taxon>Embryophyta</taxon>
        <taxon>Tracheophyta</taxon>
        <taxon>Spermatophyta</taxon>
        <taxon>Magnoliopsida</taxon>
        <taxon>eudicotyledons</taxon>
        <taxon>Gunneridae</taxon>
        <taxon>Pentapetalae</taxon>
        <taxon>rosids</taxon>
        <taxon>fabids</taxon>
        <taxon>Fabales</taxon>
        <taxon>Fabaceae</taxon>
        <taxon>Papilionoideae</taxon>
        <taxon>50 kb inversion clade</taxon>
        <taxon>NPAAA clade</taxon>
        <taxon>indigoferoid/millettioid clade</taxon>
        <taxon>Phaseoleae</taxon>
        <taxon>Mucuna</taxon>
    </lineage>
</organism>
<feature type="non-terminal residue" evidence="7">
    <location>
        <position position="1"/>
    </location>
</feature>
<keyword evidence="3 6" id="KW-0812">Transmembrane</keyword>
<sequence>TEPLIKQRDFDEREQNETVEEKIPQAALVSFLLFSSLLFSCVGCSHHFPLCKPRIYTRKFFPLFLSPSPISSVAPVSLRSEIYTLFQCWANATAGTWEAVVMDLDGGSLSTVSTGAQAFPGRSTRHGGECYFLGSTECHCGGFAAFYQFTQQNLPACKPVLTPAAVIATFLLMGFIFIPVGLVTLRASNSVVEIVDRYDIDCVPEEFKSNKVGYIKDDSISKNCSRFLKVLKPMRAPVYIYYQLDNYYQNHRRYVKSRSDLQLLHGLGYNDTSSCKPLQFSHDLPIVPCGLMAWSLFNDTYRFSRGPSELKVNRKNIAWKSDRDHKFGKHVYPFNFQNGSLIGGGKLDPSIPLSDQEDLIVWMRTAALPSFRKLYGRIEEDLDADDVIVVHLKNNYNTYSFGGKKKLVLSTSSWLGGKNDFLGVANLFVDLMGTRPAYLGIGKTLLADKVHGTLVILFLMRLNIHILVT</sequence>
<name>A0A371EPI8_MUCPR</name>
<dbReference type="Pfam" id="PF03381">
    <property type="entry name" value="CDC50"/>
    <property type="match status" value="1"/>
</dbReference>
<dbReference type="Proteomes" id="UP000257109">
    <property type="component" value="Unassembled WGS sequence"/>
</dbReference>
<feature type="transmembrane region" description="Helical" evidence="6">
    <location>
        <begin position="26"/>
        <end position="50"/>
    </location>
</feature>
<dbReference type="EMBL" id="QJKJ01012752">
    <property type="protein sequence ID" value="RDX67968.1"/>
    <property type="molecule type" value="Genomic_DNA"/>
</dbReference>
<feature type="transmembrane region" description="Helical" evidence="6">
    <location>
        <begin position="160"/>
        <end position="182"/>
    </location>
</feature>
<keyword evidence="5 6" id="KW-0472">Membrane</keyword>
<dbReference type="PANTHER" id="PTHR10926">
    <property type="entry name" value="CELL CYCLE CONTROL PROTEIN 50"/>
    <property type="match status" value="1"/>
</dbReference>
<dbReference type="GO" id="GO:0005783">
    <property type="term" value="C:endoplasmic reticulum"/>
    <property type="evidence" value="ECO:0007669"/>
    <property type="project" value="TreeGrafter"/>
</dbReference>
<evidence type="ECO:0000256" key="5">
    <source>
        <dbReference type="ARBA" id="ARBA00023136"/>
    </source>
</evidence>
<protein>
    <submittedName>
        <fullName evidence="7">ALA-interacting subunit 2</fullName>
    </submittedName>
</protein>
<dbReference type="AlphaFoldDB" id="A0A371EPI8"/>
<comment type="subcellular location">
    <subcellularLocation>
        <location evidence="1">Membrane</location>
    </subcellularLocation>
</comment>
<dbReference type="GO" id="GO:0005886">
    <property type="term" value="C:plasma membrane"/>
    <property type="evidence" value="ECO:0007669"/>
    <property type="project" value="TreeGrafter"/>
</dbReference>
<evidence type="ECO:0000313" key="8">
    <source>
        <dbReference type="Proteomes" id="UP000257109"/>
    </source>
</evidence>
<evidence type="ECO:0000256" key="3">
    <source>
        <dbReference type="ARBA" id="ARBA00022692"/>
    </source>
</evidence>
<reference evidence="7" key="1">
    <citation type="submission" date="2018-05" db="EMBL/GenBank/DDBJ databases">
        <title>Draft genome of Mucuna pruriens seed.</title>
        <authorList>
            <person name="Nnadi N.E."/>
            <person name="Vos R."/>
            <person name="Hasami M.H."/>
            <person name="Devisetty U.K."/>
            <person name="Aguiy J.C."/>
        </authorList>
    </citation>
    <scope>NUCLEOTIDE SEQUENCE [LARGE SCALE GENOMIC DNA]</scope>
    <source>
        <strain evidence="7">JCA_2017</strain>
    </source>
</reference>
<evidence type="ECO:0000256" key="6">
    <source>
        <dbReference type="SAM" id="Phobius"/>
    </source>
</evidence>
<evidence type="ECO:0000256" key="2">
    <source>
        <dbReference type="ARBA" id="ARBA00009457"/>
    </source>
</evidence>